<dbReference type="Gene3D" id="1.10.1740.10">
    <property type="match status" value="1"/>
</dbReference>
<proteinExistence type="inferred from homology"/>
<feature type="domain" description="RNA polymerase sigma factor 70 region 4 type 2" evidence="6">
    <location>
        <begin position="70"/>
        <end position="116"/>
    </location>
</feature>
<keyword evidence="3" id="KW-0731">Sigma factor</keyword>
<evidence type="ECO:0000259" key="6">
    <source>
        <dbReference type="Pfam" id="PF08281"/>
    </source>
</evidence>
<dbReference type="NCBIfam" id="TIGR02937">
    <property type="entry name" value="sigma70-ECF"/>
    <property type="match status" value="1"/>
</dbReference>
<dbReference type="PANTHER" id="PTHR43133">
    <property type="entry name" value="RNA POLYMERASE ECF-TYPE SIGMA FACTO"/>
    <property type="match status" value="1"/>
</dbReference>
<gene>
    <name evidence="7" type="ORF">AVDCRST_MAG45-2035</name>
</gene>
<reference evidence="7" key="1">
    <citation type="submission" date="2020-02" db="EMBL/GenBank/DDBJ databases">
        <authorList>
            <person name="Meier V. D."/>
        </authorList>
    </citation>
    <scope>NUCLEOTIDE SEQUENCE</scope>
    <source>
        <strain evidence="7">AVDCRST_MAG45</strain>
    </source>
</reference>
<sequence length="223" mass="24610">MLHAMRGLEAREGDLAVKPWLYRIAHNESISLLRRRPQVDQLDAVDAGSGGGAEQDAEGRTRLRELVDDIQQLPERQRGALVMRELSGLRYAEVAAALSVSTDAAKQSVLEARRALVDFGKGRDMDCETVCRMVSDSDRRTLRGRALRAHLGACASCHEFETAIGTRRADLAASHPPFRPRPRPPYSRACQMVAAEAAGVWWRACWAAEASARRPASRWPSAP</sequence>
<protein>
    <recommendedName>
        <fullName evidence="6">RNA polymerase sigma factor 70 region 4 type 2 domain-containing protein</fullName>
    </recommendedName>
</protein>
<evidence type="ECO:0000256" key="5">
    <source>
        <dbReference type="ARBA" id="ARBA00023163"/>
    </source>
</evidence>
<keyword evidence="4" id="KW-0238">DNA-binding</keyword>
<dbReference type="InterPro" id="IPR014284">
    <property type="entry name" value="RNA_pol_sigma-70_dom"/>
</dbReference>
<dbReference type="PANTHER" id="PTHR43133:SF8">
    <property type="entry name" value="RNA POLYMERASE SIGMA FACTOR HI_1459-RELATED"/>
    <property type="match status" value="1"/>
</dbReference>
<keyword evidence="5" id="KW-0804">Transcription</keyword>
<dbReference type="GO" id="GO:0003677">
    <property type="term" value="F:DNA binding"/>
    <property type="evidence" value="ECO:0007669"/>
    <property type="project" value="UniProtKB-KW"/>
</dbReference>
<dbReference type="Pfam" id="PF08281">
    <property type="entry name" value="Sigma70_r4_2"/>
    <property type="match status" value="1"/>
</dbReference>
<comment type="similarity">
    <text evidence="1">Belongs to the sigma-70 factor family. ECF subfamily.</text>
</comment>
<evidence type="ECO:0000256" key="4">
    <source>
        <dbReference type="ARBA" id="ARBA00023125"/>
    </source>
</evidence>
<dbReference type="GO" id="GO:0006352">
    <property type="term" value="P:DNA-templated transcription initiation"/>
    <property type="evidence" value="ECO:0007669"/>
    <property type="project" value="InterPro"/>
</dbReference>
<dbReference type="SUPFAM" id="SSF88946">
    <property type="entry name" value="Sigma2 domain of RNA polymerase sigma factors"/>
    <property type="match status" value="1"/>
</dbReference>
<evidence type="ECO:0000256" key="2">
    <source>
        <dbReference type="ARBA" id="ARBA00023015"/>
    </source>
</evidence>
<dbReference type="EMBL" id="CADCVU010000173">
    <property type="protein sequence ID" value="CAA9513214.1"/>
    <property type="molecule type" value="Genomic_DNA"/>
</dbReference>
<organism evidence="7">
    <name type="scientific">uncultured Solirubrobacterales bacterium</name>
    <dbReference type="NCBI Taxonomy" id="768556"/>
    <lineage>
        <taxon>Bacteria</taxon>
        <taxon>Bacillati</taxon>
        <taxon>Actinomycetota</taxon>
        <taxon>Thermoleophilia</taxon>
        <taxon>Solirubrobacterales</taxon>
        <taxon>environmental samples</taxon>
    </lineage>
</organism>
<dbReference type="InterPro" id="IPR013324">
    <property type="entry name" value="RNA_pol_sigma_r3/r4-like"/>
</dbReference>
<evidence type="ECO:0000313" key="7">
    <source>
        <dbReference type="EMBL" id="CAA9513214.1"/>
    </source>
</evidence>
<dbReference type="InterPro" id="IPR013249">
    <property type="entry name" value="RNA_pol_sigma70_r4_t2"/>
</dbReference>
<accession>A0A6J4T3K2</accession>
<keyword evidence="2" id="KW-0805">Transcription regulation</keyword>
<dbReference type="AlphaFoldDB" id="A0A6J4T3K2"/>
<evidence type="ECO:0000256" key="1">
    <source>
        <dbReference type="ARBA" id="ARBA00010641"/>
    </source>
</evidence>
<dbReference type="InterPro" id="IPR036388">
    <property type="entry name" value="WH-like_DNA-bd_sf"/>
</dbReference>
<evidence type="ECO:0000256" key="3">
    <source>
        <dbReference type="ARBA" id="ARBA00023082"/>
    </source>
</evidence>
<name>A0A6J4T3K2_9ACTN</name>
<dbReference type="InterPro" id="IPR039425">
    <property type="entry name" value="RNA_pol_sigma-70-like"/>
</dbReference>
<dbReference type="Gene3D" id="1.10.10.10">
    <property type="entry name" value="Winged helix-like DNA-binding domain superfamily/Winged helix DNA-binding domain"/>
    <property type="match status" value="1"/>
</dbReference>
<dbReference type="GO" id="GO:0016987">
    <property type="term" value="F:sigma factor activity"/>
    <property type="evidence" value="ECO:0007669"/>
    <property type="project" value="UniProtKB-KW"/>
</dbReference>
<dbReference type="SUPFAM" id="SSF88659">
    <property type="entry name" value="Sigma3 and sigma4 domains of RNA polymerase sigma factors"/>
    <property type="match status" value="1"/>
</dbReference>
<dbReference type="InterPro" id="IPR013325">
    <property type="entry name" value="RNA_pol_sigma_r2"/>
</dbReference>